<proteinExistence type="predicted"/>
<dbReference type="EMBL" id="CP121756">
    <property type="protein sequence ID" value="WGE07469.2"/>
    <property type="molecule type" value="Genomic_DNA"/>
</dbReference>
<dbReference type="Proteomes" id="UP001217185">
    <property type="component" value="Chromosome"/>
</dbReference>
<evidence type="ECO:0000313" key="2">
    <source>
        <dbReference type="Proteomes" id="UP001217185"/>
    </source>
</evidence>
<evidence type="ECO:0000313" key="1">
    <source>
        <dbReference type="EMBL" id="WGE07469.2"/>
    </source>
</evidence>
<name>A0AC61YWW4_BACIU</name>
<reference evidence="1" key="1">
    <citation type="submission" date="2025-02" db="EMBL/GenBank/DDBJ databases">
        <title>Complete genome sequences of 52 Bacillus and Priestia strains isolated from West-African fermentations and 26 reference strains from the DSMZ collection.</title>
        <authorList>
            <person name="Wiedenbein E.S."/>
            <person name="Canoy T.S."/>
            <person name="Hui Y."/>
            <person name="Parkouda C."/>
            <person name="Dawende C."/>
            <person name="Ametefe E."/>
            <person name="Jespersen L."/>
            <person name="Nielsen D.S."/>
        </authorList>
    </citation>
    <scope>NUCLEOTIDE SEQUENCE</scope>
    <source>
        <strain evidence="1">PRO122</strain>
    </source>
</reference>
<organism evidence="1 2">
    <name type="scientific">Bacillus subtilis</name>
    <dbReference type="NCBI Taxonomy" id="1423"/>
    <lineage>
        <taxon>Bacteria</taxon>
        <taxon>Bacillati</taxon>
        <taxon>Bacillota</taxon>
        <taxon>Bacilli</taxon>
        <taxon>Bacillales</taxon>
        <taxon>Bacillaceae</taxon>
        <taxon>Bacillus</taxon>
    </lineage>
</organism>
<accession>A0AC61YWW4</accession>
<gene>
    <name evidence="1" type="ORF">P5658_23265</name>
</gene>
<sequence length="616" mass="67570">MKRIIGALFLVLVLSFSFSELTHAQESNLSLGVPVQGVLNSENSINKYSFTTTADGEVYIGLDKTTASFSIVLYDAYGNEITSDEASYAGETAVLDEKLKKGKYYVEIKSYRWDGVSKGTYQLKVTYPGSFKRDATTFEPNDTFETGMGISSGAYYKSKIENVIDKDTYQFSTNKDGEVYLTLDQVTAGLEVSLYDGNGNEITSETSWSAGENRVIHEKVKKGKYYVVVKPESYVWDGITSATYRFKVTYPGSIKRDLSTYETNDTFETAYSIISNQYYKSKHESEIDRDVYQFTTIKDGKVTITLDQVSEGAEIALCDGNGNEIGTDYAFNDGDKTAVISESLKKGKYYVVLEPENWDGVTSQTYRIKASYPDKTPTVSSITDHSTTITGNAETNAKVYAYVGSKQLGTATSKNGKYTIKIPKQKAGTSVQIYLIDSKGIKSGSKIVKVLDKTAPKTPTVNVVTDHSTLISGSAETNAKIYAWIGSKKLGVATAKSGKYSMKISKQKANSVIKVYAVDSAGNKSGTKSLKVLDKTAPSAPAVNKVTTKTTTISGKGEKYATVYVYNKSKKVGTAKLDKKGQYKVKIKKQKKNVRLTIYLKDAAGNKSKSKTVKVY</sequence>
<protein>
    <submittedName>
        <fullName evidence="1">Ig-like domain-containing protein</fullName>
    </submittedName>
</protein>